<gene>
    <name evidence="1" type="ORF">LNQ34_14140</name>
</gene>
<evidence type="ECO:0000313" key="2">
    <source>
        <dbReference type="Proteomes" id="UP001430700"/>
    </source>
</evidence>
<evidence type="ECO:0000313" key="1">
    <source>
        <dbReference type="EMBL" id="MCC9018907.1"/>
    </source>
</evidence>
<protein>
    <submittedName>
        <fullName evidence="1">Uncharacterized protein</fullName>
    </submittedName>
</protein>
<accession>A0ABS8M2G4</accession>
<keyword evidence="2" id="KW-1185">Reference proteome</keyword>
<name>A0ABS8M2G4_9FLAO</name>
<proteinExistence type="predicted"/>
<dbReference type="Proteomes" id="UP001430700">
    <property type="component" value="Unassembled WGS sequence"/>
</dbReference>
<sequence>MNLKIFVDYYNAGEEKLFECYPNYQELKTLVGKEITISKDEFLSYMMFTEQADEDGWRTFPELKKKVQHRLGDIQDILDFSNGSIQSKQSSERMFASKMTERIGVSIGINVINKFHCLTEADWAITPNTYIAGKRVKDFDYEIEMASDGAKFIQVENKGTVSDDNNLKSSSVSKHYGSIKAKKSNIITRNKDNEICENENIYYGTIAVLDNTNTAKLWLVDPEAFQVEWSPRKFKLISRLLYYSDIFSIIGVHKAIQKSLKDRISQLIESENIEDFNKNPLKSNARFPMTFLETSNFVNVNNSLAFGAFFFIENDNGGDVFIMALTKTIIKLVIAQDFDNILEYEFVDAEFLEKVSIELSVRSSKISSDFEKTKTDFVFDKKRKRYFYQKYQKISSISSGRIFGLIDSTKIK</sequence>
<dbReference type="EMBL" id="JAJJMN010000001">
    <property type="protein sequence ID" value="MCC9018907.1"/>
    <property type="molecule type" value="Genomic_DNA"/>
</dbReference>
<reference evidence="1" key="1">
    <citation type="submission" date="2021-11" db="EMBL/GenBank/DDBJ databases">
        <title>Description of novel Flavobacterium species.</title>
        <authorList>
            <person name="Saticioglu I.B."/>
            <person name="Ay H."/>
            <person name="Altun S."/>
            <person name="Duman M."/>
        </authorList>
    </citation>
    <scope>NUCLEOTIDE SEQUENCE</scope>
    <source>
        <strain evidence="1">F-126</strain>
    </source>
</reference>
<comment type="caution">
    <text evidence="1">The sequence shown here is derived from an EMBL/GenBank/DDBJ whole genome shotgun (WGS) entry which is preliminary data.</text>
</comment>
<dbReference type="RefSeq" id="WP_230000201.1">
    <property type="nucleotide sequence ID" value="NZ_JAJJMN010000001.1"/>
</dbReference>
<organism evidence="1 2">
    <name type="scientific">Flavobacterium lipolyticum</name>
    <dbReference type="NCBI Taxonomy" id="2893754"/>
    <lineage>
        <taxon>Bacteria</taxon>
        <taxon>Pseudomonadati</taxon>
        <taxon>Bacteroidota</taxon>
        <taxon>Flavobacteriia</taxon>
        <taxon>Flavobacteriales</taxon>
        <taxon>Flavobacteriaceae</taxon>
        <taxon>Flavobacterium</taxon>
    </lineage>
</organism>